<gene>
    <name evidence="8" type="ORF">J2TS6_46670</name>
</gene>
<dbReference type="GO" id="GO:0016301">
    <property type="term" value="F:kinase activity"/>
    <property type="evidence" value="ECO:0007669"/>
    <property type="project" value="InterPro"/>
</dbReference>
<dbReference type="InterPro" id="IPR010488">
    <property type="entry name" value="Zeta_toxin_domain"/>
</dbReference>
<evidence type="ECO:0000259" key="7">
    <source>
        <dbReference type="Pfam" id="PF06414"/>
    </source>
</evidence>
<keyword evidence="3" id="KW-0547">Nucleotide-binding</keyword>
<comment type="catalytic activity">
    <reaction evidence="6">
        <text>UDP-N-acetyl-alpha-D-glucosamine + ATP = UDP-N-acetyl-alpha-D-glucosamine 3'-phosphate + ADP + H(+)</text>
        <dbReference type="Rhea" id="RHEA:32671"/>
        <dbReference type="ChEBI" id="CHEBI:15378"/>
        <dbReference type="ChEBI" id="CHEBI:30616"/>
        <dbReference type="ChEBI" id="CHEBI:57705"/>
        <dbReference type="ChEBI" id="CHEBI:64353"/>
        <dbReference type="ChEBI" id="CHEBI:456216"/>
        <dbReference type="EC" id="2.7.1.176"/>
    </reaction>
</comment>
<name>A0A919XJU5_9BACL</name>
<evidence type="ECO:0000256" key="5">
    <source>
        <dbReference type="ARBA" id="ARBA00032897"/>
    </source>
</evidence>
<dbReference type="Pfam" id="PF06414">
    <property type="entry name" value="Zeta_toxin"/>
    <property type="match status" value="1"/>
</dbReference>
<dbReference type="AlphaFoldDB" id="A0A919XJU5"/>
<comment type="similarity">
    <text evidence="1">Belongs to the zeta toxin family.</text>
</comment>
<keyword evidence="4" id="KW-0067">ATP-binding</keyword>
<dbReference type="PANTHER" id="PTHR31153:SF1">
    <property type="entry name" value="CALMODULIN CALCIUM-DEPENDENT NAD KINASE"/>
    <property type="match status" value="1"/>
</dbReference>
<reference evidence="8" key="1">
    <citation type="submission" date="2021-03" db="EMBL/GenBank/DDBJ databases">
        <title>Antimicrobial resistance genes in bacteria isolated from Japanese honey, and their potential for conferring macrolide and lincosamide resistance in the American foulbrood pathogen Paenibacillus larvae.</title>
        <authorList>
            <person name="Okamoto M."/>
            <person name="Kumagai M."/>
            <person name="Kanamori H."/>
            <person name="Takamatsu D."/>
        </authorList>
    </citation>
    <scope>NUCLEOTIDE SEQUENCE</scope>
    <source>
        <strain evidence="8">J2TS6</strain>
    </source>
</reference>
<proteinExistence type="inferred from homology"/>
<dbReference type="InterPro" id="IPR027417">
    <property type="entry name" value="P-loop_NTPase"/>
</dbReference>
<evidence type="ECO:0000313" key="8">
    <source>
        <dbReference type="EMBL" id="GIO33526.1"/>
    </source>
</evidence>
<feature type="domain" description="Zeta toxin" evidence="7">
    <location>
        <begin position="40"/>
        <end position="203"/>
    </location>
</feature>
<dbReference type="Proteomes" id="UP000679779">
    <property type="component" value="Unassembled WGS sequence"/>
</dbReference>
<sequence>MNRERLKKTKLRYSSKGEYTLERSDLHENIITQIMHDFRGEENPIAILMGGGSASGKTWLRELVYKEQIQLGNQFLIIDADEIKKKLPEYDELIAKRPDKMASVLHDESSDISSSLLTRCISEKINFIYDGTMKNFQKYNNIIDTLIETGYEIRGIIADVDVNEAIRRNKERFTRTNRMVPVNELIKSHTGVSETFMKIKDKLTEYALYDTFDDYLIFAIKTIDYGEKVFDEERMQTFINKAQMQFQPGKQTS</sequence>
<dbReference type="EC" id="2.7.1.176" evidence="2"/>
<protein>
    <recommendedName>
        <fullName evidence="5">UDP-N-acetylglucosamine kinase</fullName>
        <ecNumber evidence="2">2.7.1.176</ecNumber>
    </recommendedName>
    <alternativeName>
        <fullName evidence="5">UDP-N-acetylglucosamine kinase</fullName>
    </alternativeName>
</protein>
<dbReference type="PANTHER" id="PTHR31153">
    <property type="entry name" value="CALMODULIN CALCIUM-DEPENDENT NAD KINASE"/>
    <property type="match status" value="1"/>
</dbReference>
<dbReference type="GO" id="GO:0005524">
    <property type="term" value="F:ATP binding"/>
    <property type="evidence" value="ECO:0007669"/>
    <property type="project" value="UniProtKB-KW"/>
</dbReference>
<organism evidence="8 9">
    <name type="scientific">Paenibacillus albilobatus</name>
    <dbReference type="NCBI Taxonomy" id="2716884"/>
    <lineage>
        <taxon>Bacteria</taxon>
        <taxon>Bacillati</taxon>
        <taxon>Bacillota</taxon>
        <taxon>Bacilli</taxon>
        <taxon>Bacillales</taxon>
        <taxon>Paenibacillaceae</taxon>
        <taxon>Paenibacillus</taxon>
    </lineage>
</organism>
<keyword evidence="9" id="KW-1185">Reference proteome</keyword>
<evidence type="ECO:0000256" key="1">
    <source>
        <dbReference type="ARBA" id="ARBA00009104"/>
    </source>
</evidence>
<comment type="caution">
    <text evidence="8">The sequence shown here is derived from an EMBL/GenBank/DDBJ whole genome shotgun (WGS) entry which is preliminary data.</text>
</comment>
<evidence type="ECO:0000256" key="6">
    <source>
        <dbReference type="ARBA" id="ARBA00048178"/>
    </source>
</evidence>
<dbReference type="RefSeq" id="WP_212958530.1">
    <property type="nucleotide sequence ID" value="NZ_BORQ01000006.1"/>
</dbReference>
<dbReference type="SUPFAM" id="SSF52540">
    <property type="entry name" value="P-loop containing nucleoside triphosphate hydrolases"/>
    <property type="match status" value="1"/>
</dbReference>
<dbReference type="InterPro" id="IPR044802">
    <property type="entry name" value="NADKc-like"/>
</dbReference>
<evidence type="ECO:0000256" key="4">
    <source>
        <dbReference type="ARBA" id="ARBA00022840"/>
    </source>
</evidence>
<dbReference type="Gene3D" id="3.40.50.300">
    <property type="entry name" value="P-loop containing nucleotide triphosphate hydrolases"/>
    <property type="match status" value="1"/>
</dbReference>
<dbReference type="EMBL" id="BORQ01000006">
    <property type="protein sequence ID" value="GIO33526.1"/>
    <property type="molecule type" value="Genomic_DNA"/>
</dbReference>
<evidence type="ECO:0000256" key="3">
    <source>
        <dbReference type="ARBA" id="ARBA00022741"/>
    </source>
</evidence>
<evidence type="ECO:0000256" key="2">
    <source>
        <dbReference type="ARBA" id="ARBA00011963"/>
    </source>
</evidence>
<evidence type="ECO:0000313" key="9">
    <source>
        <dbReference type="Proteomes" id="UP000679779"/>
    </source>
</evidence>
<accession>A0A919XJU5</accession>